<comment type="caution">
    <text evidence="2">The sequence shown here is derived from an EMBL/GenBank/DDBJ whole genome shotgun (WGS) entry which is preliminary data.</text>
</comment>
<evidence type="ECO:0000313" key="2">
    <source>
        <dbReference type="EMBL" id="MBO8455499.1"/>
    </source>
</evidence>
<feature type="transmembrane region" description="Helical" evidence="1">
    <location>
        <begin position="165"/>
        <end position="189"/>
    </location>
</feature>
<feature type="transmembrane region" description="Helical" evidence="1">
    <location>
        <begin position="354"/>
        <end position="374"/>
    </location>
</feature>
<feature type="transmembrane region" description="Helical" evidence="1">
    <location>
        <begin position="255"/>
        <end position="272"/>
    </location>
</feature>
<keyword evidence="1" id="KW-0472">Membrane</keyword>
<sequence>MKVFLVTLAAIAASFYFFPFEFVFLPGVNTKMMVAVAGCAFAGIDFVKYRRIIPDRRFVEIFFYALAVSFISLVSITYNGTHDHSFTGYFVSMLVWIAGAWGACGVIKAVHGRLDAELVAAYLVLICSAQCILAFIMNMYEPLRLYVDGFLGGTEEYMGIAEGRLYGIGCALDVAGLKFSAVLVIIAFLSVHGSRFVQDHISWYVAAFIVMTVIGNMISRTTLVGVLIAVFYWTVSGIAWILGRRGMEWGFVRRLAILLAVAVPVVVISYNLSPVIASDIRFAFEGFFSLFETGHWYTHSSDILINHMIVFPDNARTWIIGDGLAANPVTFPEIDPYYTGEEYHGYYMATDIGYLRYIFYFGLTGLILFITYFCKVAQACMSFFPRYRVMFLMILAVNFIGWLKVSTDIFPVFAAFLAVALISGQDKYEDGDNGSEELEESSAA</sequence>
<keyword evidence="1" id="KW-1133">Transmembrane helix</keyword>
<gene>
    <name evidence="2" type="ORF">IAC08_03740</name>
</gene>
<dbReference type="EMBL" id="JADIMK010000038">
    <property type="protein sequence ID" value="MBO8455499.1"/>
    <property type="molecule type" value="Genomic_DNA"/>
</dbReference>
<proteinExistence type="predicted"/>
<name>A0A9D9HKG6_9BACT</name>
<reference evidence="2" key="1">
    <citation type="submission" date="2020-10" db="EMBL/GenBank/DDBJ databases">
        <authorList>
            <person name="Gilroy R."/>
        </authorList>
    </citation>
    <scope>NUCLEOTIDE SEQUENCE</scope>
    <source>
        <strain evidence="2">B1-3475</strain>
    </source>
</reference>
<dbReference type="AlphaFoldDB" id="A0A9D9HKG6"/>
<reference evidence="2" key="2">
    <citation type="journal article" date="2021" name="PeerJ">
        <title>Extensive microbial diversity within the chicken gut microbiome revealed by metagenomics and culture.</title>
        <authorList>
            <person name="Gilroy R."/>
            <person name="Ravi A."/>
            <person name="Getino M."/>
            <person name="Pursley I."/>
            <person name="Horton D.L."/>
            <person name="Alikhan N.F."/>
            <person name="Baker D."/>
            <person name="Gharbi K."/>
            <person name="Hall N."/>
            <person name="Watson M."/>
            <person name="Adriaenssens E.M."/>
            <person name="Foster-Nyarko E."/>
            <person name="Jarju S."/>
            <person name="Secka A."/>
            <person name="Antonio M."/>
            <person name="Oren A."/>
            <person name="Chaudhuri R.R."/>
            <person name="La Ragione R."/>
            <person name="Hildebrand F."/>
            <person name="Pallen M.J."/>
        </authorList>
    </citation>
    <scope>NUCLEOTIDE SEQUENCE</scope>
    <source>
        <strain evidence="2">B1-3475</strain>
    </source>
</reference>
<evidence type="ECO:0000256" key="1">
    <source>
        <dbReference type="SAM" id="Phobius"/>
    </source>
</evidence>
<organism evidence="2 3">
    <name type="scientific">Candidatus Cryptobacteroides intestinigallinarum</name>
    <dbReference type="NCBI Taxonomy" id="2840767"/>
    <lineage>
        <taxon>Bacteria</taxon>
        <taxon>Pseudomonadati</taxon>
        <taxon>Bacteroidota</taxon>
        <taxon>Bacteroidia</taxon>
        <taxon>Bacteroidales</taxon>
        <taxon>Candidatus Cryptobacteroides</taxon>
    </lineage>
</organism>
<evidence type="ECO:0000313" key="3">
    <source>
        <dbReference type="Proteomes" id="UP000823617"/>
    </source>
</evidence>
<dbReference type="Proteomes" id="UP000823617">
    <property type="component" value="Unassembled WGS sequence"/>
</dbReference>
<feature type="transmembrane region" description="Helical" evidence="1">
    <location>
        <begin position="224"/>
        <end position="243"/>
    </location>
</feature>
<feature type="transmembrane region" description="Helical" evidence="1">
    <location>
        <begin position="119"/>
        <end position="140"/>
    </location>
</feature>
<feature type="transmembrane region" description="Helical" evidence="1">
    <location>
        <begin position="86"/>
        <end position="107"/>
    </location>
</feature>
<feature type="transmembrane region" description="Helical" evidence="1">
    <location>
        <begin position="61"/>
        <end position="80"/>
    </location>
</feature>
<protein>
    <submittedName>
        <fullName evidence="2">Uncharacterized protein</fullName>
    </submittedName>
</protein>
<accession>A0A9D9HKG6</accession>
<keyword evidence="1" id="KW-0812">Transmembrane</keyword>
<feature type="transmembrane region" description="Helical" evidence="1">
    <location>
        <begin position="201"/>
        <end position="218"/>
    </location>
</feature>